<dbReference type="NCBIfam" id="TIGR00369">
    <property type="entry name" value="unchar_dom_1"/>
    <property type="match status" value="1"/>
</dbReference>
<protein>
    <recommendedName>
        <fullName evidence="3">Thioesterase domain-containing protein</fullName>
    </recommendedName>
</protein>
<dbReference type="InterPro" id="IPR039298">
    <property type="entry name" value="ACOT13"/>
</dbReference>
<evidence type="ECO:0000313" key="4">
    <source>
        <dbReference type="EMBL" id="EHL30467.1"/>
    </source>
</evidence>
<dbReference type="CDD" id="cd03443">
    <property type="entry name" value="PaaI_thioesterase"/>
    <property type="match status" value="1"/>
</dbReference>
<dbReference type="InterPro" id="IPR003736">
    <property type="entry name" value="PAAI_dom"/>
</dbReference>
<comment type="similarity">
    <text evidence="1">Belongs to the thioesterase PaaI family.</text>
</comment>
<name>G9EQM1_9GAMM</name>
<evidence type="ECO:0000256" key="1">
    <source>
        <dbReference type="ARBA" id="ARBA00008324"/>
    </source>
</evidence>
<dbReference type="eggNOG" id="COG2050">
    <property type="taxonomic scope" value="Bacteria"/>
</dbReference>
<dbReference type="PANTHER" id="PTHR21660:SF1">
    <property type="entry name" value="ACYL-COENZYME A THIOESTERASE 13"/>
    <property type="match status" value="1"/>
</dbReference>
<dbReference type="Pfam" id="PF03061">
    <property type="entry name" value="4HBT"/>
    <property type="match status" value="1"/>
</dbReference>
<dbReference type="InterPro" id="IPR029069">
    <property type="entry name" value="HotDog_dom_sf"/>
</dbReference>
<dbReference type="AlphaFoldDB" id="G9EQM1"/>
<organism evidence="4 5">
    <name type="scientific">Legionella drancourtii LLAP12</name>
    <dbReference type="NCBI Taxonomy" id="658187"/>
    <lineage>
        <taxon>Bacteria</taxon>
        <taxon>Pseudomonadati</taxon>
        <taxon>Pseudomonadota</taxon>
        <taxon>Gammaproteobacteria</taxon>
        <taxon>Legionellales</taxon>
        <taxon>Legionellaceae</taxon>
        <taxon>Legionella</taxon>
    </lineage>
</organism>
<gene>
    <name evidence="4" type="ORF">LDG_7569</name>
</gene>
<dbReference type="GO" id="GO:0047617">
    <property type="term" value="F:fatty acyl-CoA hydrolase activity"/>
    <property type="evidence" value="ECO:0007669"/>
    <property type="project" value="InterPro"/>
</dbReference>
<keyword evidence="5" id="KW-1185">Reference proteome</keyword>
<evidence type="ECO:0000313" key="5">
    <source>
        <dbReference type="Proteomes" id="UP000002770"/>
    </source>
</evidence>
<dbReference type="InterPro" id="IPR006683">
    <property type="entry name" value="Thioestr_dom"/>
</dbReference>
<proteinExistence type="inferred from homology"/>
<keyword evidence="2" id="KW-0378">Hydrolase</keyword>
<feature type="domain" description="Thioesterase" evidence="3">
    <location>
        <begin position="67"/>
        <end position="138"/>
    </location>
</feature>
<dbReference type="PANTHER" id="PTHR21660">
    <property type="entry name" value="THIOESTERASE SUPERFAMILY MEMBER-RELATED"/>
    <property type="match status" value="1"/>
</dbReference>
<evidence type="ECO:0000259" key="3">
    <source>
        <dbReference type="Pfam" id="PF03061"/>
    </source>
</evidence>
<dbReference type="Proteomes" id="UP000002770">
    <property type="component" value="Unassembled WGS sequence"/>
</dbReference>
<dbReference type="InParanoid" id="G9EQM1"/>
<dbReference type="HOGENOM" id="CLU_089876_10_0_6"/>
<sequence>MSVHEQVLQSMREMAEKFAKAGVTLLMPPPSNATLGTRYTDIDFGKMIAAEIKFDQKFCNPISAFQGGFLCAVFDEVYGPLTYMVSGRPAVTIEMSTSFIRPFTAKDEVIMVRAELVAKSRTLLVLKAEAKNKAGKLIATSTSHSLILSEQHPNLM</sequence>
<accession>G9EQM1</accession>
<dbReference type="SUPFAM" id="SSF54637">
    <property type="entry name" value="Thioesterase/thiol ester dehydrase-isomerase"/>
    <property type="match status" value="1"/>
</dbReference>
<dbReference type="Gene3D" id="3.10.129.10">
    <property type="entry name" value="Hotdog Thioesterase"/>
    <property type="match status" value="1"/>
</dbReference>
<dbReference type="EMBL" id="JH413830">
    <property type="protein sequence ID" value="EHL30467.1"/>
    <property type="molecule type" value="Genomic_DNA"/>
</dbReference>
<reference evidence="4 5" key="1">
    <citation type="journal article" date="2011" name="BMC Genomics">
        <title>Insight into cross-talk between intra-amoebal pathogens.</title>
        <authorList>
            <person name="Gimenez G."/>
            <person name="Bertelli C."/>
            <person name="Moliner C."/>
            <person name="Robert C."/>
            <person name="Raoult D."/>
            <person name="Fournier P.E."/>
            <person name="Greub G."/>
        </authorList>
    </citation>
    <scope>NUCLEOTIDE SEQUENCE [LARGE SCALE GENOMIC DNA]</scope>
    <source>
        <strain evidence="4 5">LLAP12</strain>
    </source>
</reference>
<dbReference type="STRING" id="658187.LDG_7569"/>
<evidence type="ECO:0000256" key="2">
    <source>
        <dbReference type="ARBA" id="ARBA00022801"/>
    </source>
</evidence>